<feature type="transmembrane region" description="Helical" evidence="11">
    <location>
        <begin position="80"/>
        <end position="99"/>
    </location>
</feature>
<feature type="transmembrane region" description="Helical" evidence="11">
    <location>
        <begin position="40"/>
        <end position="60"/>
    </location>
</feature>
<dbReference type="GO" id="GO:0015297">
    <property type="term" value="F:antiporter activity"/>
    <property type="evidence" value="ECO:0007669"/>
    <property type="project" value="UniProtKB-KW"/>
</dbReference>
<dbReference type="GO" id="GO:0006814">
    <property type="term" value="P:sodium ion transport"/>
    <property type="evidence" value="ECO:0007669"/>
    <property type="project" value="UniProtKB-KW"/>
</dbReference>
<feature type="transmembrane region" description="Helical" evidence="11">
    <location>
        <begin position="300"/>
        <end position="321"/>
    </location>
</feature>
<dbReference type="RefSeq" id="WP_257925014.1">
    <property type="nucleotide sequence ID" value="NZ_JAMXQV010000025.1"/>
</dbReference>
<keyword evidence="9 11" id="KW-0472">Membrane</keyword>
<dbReference type="Pfam" id="PF00999">
    <property type="entry name" value="Na_H_Exchanger"/>
    <property type="match status" value="1"/>
</dbReference>
<keyword evidence="14" id="KW-1185">Reference proteome</keyword>
<keyword evidence="3" id="KW-0813">Transport</keyword>
<dbReference type="Gene3D" id="1.20.1530.20">
    <property type="match status" value="1"/>
</dbReference>
<keyword evidence="8" id="KW-0406">Ion transport</keyword>
<protein>
    <submittedName>
        <fullName evidence="13">Cation:proton antiporter</fullName>
    </submittedName>
</protein>
<comment type="caution">
    <text evidence="13">The sequence shown here is derived from an EMBL/GenBank/DDBJ whole genome shotgun (WGS) entry which is preliminary data.</text>
</comment>
<dbReference type="PANTHER" id="PTHR43562">
    <property type="entry name" value="NAPA-TYPE SODIUM/HYDROGEN ANTIPORTER"/>
    <property type="match status" value="1"/>
</dbReference>
<evidence type="ECO:0000256" key="1">
    <source>
        <dbReference type="ARBA" id="ARBA00004141"/>
    </source>
</evidence>
<feature type="transmembrane region" description="Helical" evidence="11">
    <location>
        <begin position="12"/>
        <end position="33"/>
    </location>
</feature>
<feature type="transmembrane region" description="Helical" evidence="11">
    <location>
        <begin position="145"/>
        <end position="168"/>
    </location>
</feature>
<evidence type="ECO:0000256" key="4">
    <source>
        <dbReference type="ARBA" id="ARBA00022449"/>
    </source>
</evidence>
<dbReference type="AlphaFoldDB" id="A0A9X2NKG7"/>
<feature type="transmembrane region" description="Helical" evidence="11">
    <location>
        <begin position="250"/>
        <end position="268"/>
    </location>
</feature>
<accession>A0A9X2NKG7</accession>
<evidence type="ECO:0000313" key="13">
    <source>
        <dbReference type="EMBL" id="MCR6488450.1"/>
    </source>
</evidence>
<feature type="transmembrane region" description="Helical" evidence="11">
    <location>
        <begin position="111"/>
        <end position="133"/>
    </location>
</feature>
<keyword evidence="10" id="KW-0739">Sodium transport</keyword>
<keyword evidence="4" id="KW-0050">Antiport</keyword>
<comment type="subcellular location">
    <subcellularLocation>
        <location evidence="1">Membrane</location>
        <topology evidence="1">Multi-pass membrane protein</topology>
    </subcellularLocation>
</comment>
<feature type="transmembrane region" description="Helical" evidence="11">
    <location>
        <begin position="327"/>
        <end position="349"/>
    </location>
</feature>
<feature type="transmembrane region" description="Helical" evidence="11">
    <location>
        <begin position="180"/>
        <end position="203"/>
    </location>
</feature>
<feature type="domain" description="Cation/H+ exchanger transmembrane" evidence="12">
    <location>
        <begin position="29"/>
        <end position="409"/>
    </location>
</feature>
<dbReference type="GO" id="GO:0016020">
    <property type="term" value="C:membrane"/>
    <property type="evidence" value="ECO:0007669"/>
    <property type="project" value="UniProtKB-SubCell"/>
</dbReference>
<evidence type="ECO:0000256" key="9">
    <source>
        <dbReference type="ARBA" id="ARBA00023136"/>
    </source>
</evidence>
<evidence type="ECO:0000256" key="8">
    <source>
        <dbReference type="ARBA" id="ARBA00023065"/>
    </source>
</evidence>
<evidence type="ECO:0000256" key="6">
    <source>
        <dbReference type="ARBA" id="ARBA00022989"/>
    </source>
</evidence>
<evidence type="ECO:0000256" key="3">
    <source>
        <dbReference type="ARBA" id="ARBA00022448"/>
    </source>
</evidence>
<dbReference type="Proteomes" id="UP001144096">
    <property type="component" value="Unassembled WGS sequence"/>
</dbReference>
<evidence type="ECO:0000256" key="7">
    <source>
        <dbReference type="ARBA" id="ARBA00023053"/>
    </source>
</evidence>
<evidence type="ECO:0000256" key="10">
    <source>
        <dbReference type="ARBA" id="ARBA00023201"/>
    </source>
</evidence>
<evidence type="ECO:0000256" key="11">
    <source>
        <dbReference type="SAM" id="Phobius"/>
    </source>
</evidence>
<comment type="similarity">
    <text evidence="2">Belongs to the monovalent cation:proton antiporter 2 (CPA2) transporter (TC 2.A.37) family.</text>
</comment>
<dbReference type="PANTHER" id="PTHR43562:SF3">
    <property type="entry name" value="SODIUM ION_PROTON EXCHANGER (EUROFUNG)"/>
    <property type="match status" value="1"/>
</dbReference>
<dbReference type="GO" id="GO:1902600">
    <property type="term" value="P:proton transmembrane transport"/>
    <property type="evidence" value="ECO:0007669"/>
    <property type="project" value="InterPro"/>
</dbReference>
<proteinExistence type="inferred from homology"/>
<evidence type="ECO:0000256" key="5">
    <source>
        <dbReference type="ARBA" id="ARBA00022692"/>
    </source>
</evidence>
<reference evidence="13" key="1">
    <citation type="submission" date="2022-06" db="EMBL/GenBank/DDBJ databases">
        <title>Amycolatopsis iheyaensis sp. nov., a new species of the genus Amycolatopsis isolated from soil in Iheya island, Japan.</title>
        <authorList>
            <person name="Ngamcharungchit C."/>
            <person name="Kanto H."/>
            <person name="Take A."/>
            <person name="Intra B."/>
            <person name="Matsumoto A."/>
            <person name="Panbangred W."/>
            <person name="Inahashi Y."/>
        </authorList>
    </citation>
    <scope>NUCLEOTIDE SEQUENCE</scope>
    <source>
        <strain evidence="13">OK19-0408</strain>
    </source>
</reference>
<evidence type="ECO:0000259" key="12">
    <source>
        <dbReference type="Pfam" id="PF00999"/>
    </source>
</evidence>
<dbReference type="EMBL" id="JAMXQV010000025">
    <property type="protein sequence ID" value="MCR6488450.1"/>
    <property type="molecule type" value="Genomic_DNA"/>
</dbReference>
<keyword evidence="7" id="KW-0915">Sodium</keyword>
<gene>
    <name evidence="13" type="ORF">M8542_37045</name>
</gene>
<feature type="transmembrane region" description="Helical" evidence="11">
    <location>
        <begin position="215"/>
        <end position="238"/>
    </location>
</feature>
<evidence type="ECO:0000313" key="14">
    <source>
        <dbReference type="Proteomes" id="UP001144096"/>
    </source>
</evidence>
<keyword evidence="6 11" id="KW-1133">Transmembrane helix</keyword>
<feature type="transmembrane region" description="Helical" evidence="11">
    <location>
        <begin position="274"/>
        <end position="293"/>
    </location>
</feature>
<name>A0A9X2NKG7_9PSEU</name>
<dbReference type="InterPro" id="IPR038770">
    <property type="entry name" value="Na+/solute_symporter_sf"/>
</dbReference>
<evidence type="ECO:0000256" key="2">
    <source>
        <dbReference type="ARBA" id="ARBA00005551"/>
    </source>
</evidence>
<sequence>MTFAAGPVPSIGAHQMLVFLLQIGVLLAAAVVLGRLAGRLSLPALVGELTAGVLFGPSLFGQLPVSHWLLPRDPAQTHLLTAVAQLGVLLLVAITGAHIDLGLIRRRRGQIGIVSLGSVLLPLAAGFGLGFLLPDSLMAAAADRHAFALFVGVAVAVSALPVIAKTLLDMRLLHRNVGQVIIGAAAISDIVGWLLLSVVSAMVTKGLRAGMVLESVGYLVAVLVFTLVAARPIVRLLLRPAERAHQPGAGVATAVVLIMLFAAGTQALGMEPILGAFLCGTVIGSLGGAARGFLDSMRPFVLSTLAPLFFATAGLQVDLSALGRPPVLLAAVVLVLVAVVTKFAGGYLGARIARLDHLESVAIGAGLNARGVVEIVVATVGLQLGVLTTATYTIVVLVAVLTSVMAPPLLRHSTRGVPETAVEIEREREYTGRRD</sequence>
<keyword evidence="5 11" id="KW-0812">Transmembrane</keyword>
<dbReference type="InterPro" id="IPR006153">
    <property type="entry name" value="Cation/H_exchanger_TM"/>
</dbReference>
<organism evidence="13 14">
    <name type="scientific">Amycolatopsis iheyensis</name>
    <dbReference type="NCBI Taxonomy" id="2945988"/>
    <lineage>
        <taxon>Bacteria</taxon>
        <taxon>Bacillati</taxon>
        <taxon>Actinomycetota</taxon>
        <taxon>Actinomycetes</taxon>
        <taxon>Pseudonocardiales</taxon>
        <taxon>Pseudonocardiaceae</taxon>
        <taxon>Amycolatopsis</taxon>
    </lineage>
</organism>
<feature type="transmembrane region" description="Helical" evidence="11">
    <location>
        <begin position="390"/>
        <end position="410"/>
    </location>
</feature>